<evidence type="ECO:0000313" key="2">
    <source>
        <dbReference type="EMBL" id="SNQ51124.1"/>
    </source>
</evidence>
<gene>
    <name evidence="2" type="ORF">FRACA_610005</name>
</gene>
<accession>A0A2I2KZM8</accession>
<organism evidence="2 3">
    <name type="scientific">Frankia canadensis</name>
    <dbReference type="NCBI Taxonomy" id="1836972"/>
    <lineage>
        <taxon>Bacteria</taxon>
        <taxon>Bacillati</taxon>
        <taxon>Actinomycetota</taxon>
        <taxon>Actinomycetes</taxon>
        <taxon>Frankiales</taxon>
        <taxon>Frankiaceae</taxon>
        <taxon>Frankia</taxon>
    </lineage>
</organism>
<protein>
    <submittedName>
        <fullName evidence="2">Uncharacterized protein</fullName>
    </submittedName>
</protein>
<feature type="region of interest" description="Disordered" evidence="1">
    <location>
        <begin position="1"/>
        <end position="83"/>
    </location>
</feature>
<proteinExistence type="predicted"/>
<evidence type="ECO:0000313" key="3">
    <source>
        <dbReference type="Proteomes" id="UP000234331"/>
    </source>
</evidence>
<sequence length="192" mass="20452">MPSSRSRATRSRRPVPPRRAPGTACPSSPPGSPNPTTPPDPTTSSSRRPCPWSTAVPARAGGGRRRAGDLSPAVGSVRRPRTAGTLRWTAEQYDRPCLHAPSLRSADQPGATLLPLAKDIFPREKDLGSGGGPSGSTIATRHAVVACLVAQGVGPAQIRQNEQKGDRWRRVFRRSTALCGYSASWRPDPPTH</sequence>
<name>A0A2I2KZM8_9ACTN</name>
<feature type="compositionally biased region" description="Pro residues" evidence="1">
    <location>
        <begin position="27"/>
        <end position="41"/>
    </location>
</feature>
<keyword evidence="3" id="KW-1185">Reference proteome</keyword>
<dbReference type="Proteomes" id="UP000234331">
    <property type="component" value="Unassembled WGS sequence"/>
</dbReference>
<feature type="compositionally biased region" description="Low complexity" evidence="1">
    <location>
        <begin position="42"/>
        <end position="54"/>
    </location>
</feature>
<dbReference type="EMBL" id="FZMO01000527">
    <property type="protein sequence ID" value="SNQ51124.1"/>
    <property type="molecule type" value="Genomic_DNA"/>
</dbReference>
<feature type="compositionally biased region" description="Basic residues" evidence="1">
    <location>
        <begin position="7"/>
        <end position="16"/>
    </location>
</feature>
<evidence type="ECO:0000256" key="1">
    <source>
        <dbReference type="SAM" id="MobiDB-lite"/>
    </source>
</evidence>
<reference evidence="2 3" key="1">
    <citation type="submission" date="2017-06" db="EMBL/GenBank/DDBJ databases">
        <authorList>
            <person name="Kim H.J."/>
            <person name="Triplett B.A."/>
        </authorList>
    </citation>
    <scope>NUCLEOTIDE SEQUENCE [LARGE SCALE GENOMIC DNA]</scope>
    <source>
        <strain evidence="2">FRACA_ARgP5</strain>
    </source>
</reference>
<dbReference type="AlphaFoldDB" id="A0A2I2KZM8"/>